<dbReference type="RefSeq" id="WP_106892974.1">
    <property type="nucleotide sequence ID" value="NZ_CP027860.1"/>
</dbReference>
<keyword evidence="4 5" id="KW-0067">ATP-binding</keyword>
<evidence type="ECO:0000256" key="1">
    <source>
        <dbReference type="ARBA" id="ARBA00022679"/>
    </source>
</evidence>
<evidence type="ECO:0000256" key="2">
    <source>
        <dbReference type="ARBA" id="ARBA00022741"/>
    </source>
</evidence>
<gene>
    <name evidence="7" type="ORF">C7S18_18590</name>
</gene>
<dbReference type="KEGG" id="xba:C7S18_18590"/>
<keyword evidence="2 5" id="KW-0547">Nucleotide-binding</keyword>
<dbReference type="GO" id="GO:0004674">
    <property type="term" value="F:protein serine/threonine kinase activity"/>
    <property type="evidence" value="ECO:0007669"/>
    <property type="project" value="TreeGrafter"/>
</dbReference>
<dbReference type="Gene3D" id="3.30.200.20">
    <property type="entry name" value="Phosphorylase Kinase, domain 1"/>
    <property type="match status" value="1"/>
</dbReference>
<dbReference type="Pfam" id="PF00069">
    <property type="entry name" value="Pkinase"/>
    <property type="match status" value="1"/>
</dbReference>
<dbReference type="AlphaFoldDB" id="A0A2P1PW21"/>
<evidence type="ECO:0000256" key="5">
    <source>
        <dbReference type="PROSITE-ProRule" id="PRU10141"/>
    </source>
</evidence>
<dbReference type="GO" id="GO:0005524">
    <property type="term" value="F:ATP binding"/>
    <property type="evidence" value="ECO:0007669"/>
    <property type="project" value="UniProtKB-UniRule"/>
</dbReference>
<dbReference type="EMBL" id="CP027860">
    <property type="protein sequence ID" value="AVP99055.1"/>
    <property type="molecule type" value="Genomic_DNA"/>
</dbReference>
<keyword evidence="1" id="KW-0808">Transferase</keyword>
<dbReference type="InterPro" id="IPR008271">
    <property type="entry name" value="Ser/Thr_kinase_AS"/>
</dbReference>
<evidence type="ECO:0000313" key="8">
    <source>
        <dbReference type="Proteomes" id="UP000241074"/>
    </source>
</evidence>
<evidence type="ECO:0000256" key="4">
    <source>
        <dbReference type="ARBA" id="ARBA00022840"/>
    </source>
</evidence>
<accession>A0A2P1PW21</accession>
<proteinExistence type="predicted"/>
<dbReference type="InterPro" id="IPR017441">
    <property type="entry name" value="Protein_kinase_ATP_BS"/>
</dbReference>
<dbReference type="PANTHER" id="PTHR43289">
    <property type="entry name" value="MITOGEN-ACTIVATED PROTEIN KINASE KINASE KINASE 20-RELATED"/>
    <property type="match status" value="1"/>
</dbReference>
<dbReference type="SUPFAM" id="SSF48452">
    <property type="entry name" value="TPR-like"/>
    <property type="match status" value="1"/>
</dbReference>
<keyword evidence="3" id="KW-0418">Kinase</keyword>
<keyword evidence="8" id="KW-1185">Reference proteome</keyword>
<evidence type="ECO:0000256" key="3">
    <source>
        <dbReference type="ARBA" id="ARBA00022777"/>
    </source>
</evidence>
<dbReference type="InterPro" id="IPR000719">
    <property type="entry name" value="Prot_kinase_dom"/>
</dbReference>
<dbReference type="PROSITE" id="PS00108">
    <property type="entry name" value="PROTEIN_KINASE_ST"/>
    <property type="match status" value="1"/>
</dbReference>
<protein>
    <recommendedName>
        <fullName evidence="6">Protein kinase domain-containing protein</fullName>
    </recommendedName>
</protein>
<feature type="domain" description="Protein kinase" evidence="6">
    <location>
        <begin position="42"/>
        <end position="306"/>
    </location>
</feature>
<dbReference type="Gene3D" id="1.25.40.10">
    <property type="entry name" value="Tetratricopeptide repeat domain"/>
    <property type="match status" value="2"/>
</dbReference>
<dbReference type="InterPro" id="IPR011009">
    <property type="entry name" value="Kinase-like_dom_sf"/>
</dbReference>
<organism evidence="7 8">
    <name type="scientific">Ahniella affigens</name>
    <dbReference type="NCBI Taxonomy" id="2021234"/>
    <lineage>
        <taxon>Bacteria</taxon>
        <taxon>Pseudomonadati</taxon>
        <taxon>Pseudomonadota</taxon>
        <taxon>Gammaproteobacteria</taxon>
        <taxon>Lysobacterales</taxon>
        <taxon>Rhodanobacteraceae</taxon>
        <taxon>Ahniella</taxon>
    </lineage>
</organism>
<evidence type="ECO:0000259" key="6">
    <source>
        <dbReference type="PROSITE" id="PS50011"/>
    </source>
</evidence>
<dbReference type="Proteomes" id="UP000241074">
    <property type="component" value="Chromosome"/>
</dbReference>
<dbReference type="PROSITE" id="PS50011">
    <property type="entry name" value="PROTEIN_KINASE_DOM"/>
    <property type="match status" value="1"/>
</dbReference>
<reference evidence="7 8" key="1">
    <citation type="submission" date="2018-03" db="EMBL/GenBank/DDBJ databases">
        <title>Ahniella affigens gen. nov., sp. nov., a gammaproteobacterium isolated from sandy soil near a stream.</title>
        <authorList>
            <person name="Ko Y."/>
            <person name="Kim J.-H."/>
        </authorList>
    </citation>
    <scope>NUCLEOTIDE SEQUENCE [LARGE SCALE GENOMIC DNA]</scope>
    <source>
        <strain evidence="7 8">D13</strain>
    </source>
</reference>
<dbReference type="Gene3D" id="1.10.510.10">
    <property type="entry name" value="Transferase(Phosphotransferase) domain 1"/>
    <property type="match status" value="1"/>
</dbReference>
<evidence type="ECO:0000313" key="7">
    <source>
        <dbReference type="EMBL" id="AVP99055.1"/>
    </source>
</evidence>
<feature type="binding site" evidence="5">
    <location>
        <position position="73"/>
    </location>
    <ligand>
        <name>ATP</name>
        <dbReference type="ChEBI" id="CHEBI:30616"/>
    </ligand>
</feature>
<dbReference type="SMART" id="SM00220">
    <property type="entry name" value="S_TKc"/>
    <property type="match status" value="1"/>
</dbReference>
<dbReference type="OrthoDB" id="9783151at2"/>
<sequence>MGDSDDHTLRFKTGGAWQGRLPQAMLDGREPALNPGEQIGVWRIERLLGSGGMSDVYLASRSQASFEQKVALKIVPRQGEMLARFQEERRILARLAHPGIAGLIDGGELPGGGAWFAMEHIDGLVLDDYVLRQRLSFIETLRLFEDLCAAIAHAHSHLLVHRDIKPGNVMVDQQGRVRLLDFGIALGQHDRVSDNDRIMTPGYAAPEQLQGGPITTATDIFQLGLTLQTVLNRANQHGFAIAPASSRSDLAAVIARATAPAAADRYHSAMLFRDDLIALREARPVSARAGGEMHRLVLGFRRHPFSSTLIAALAISLVLSGVLLFQSKSREAEERSATLREEGTATAIGGFFVELFNQPVTAEGGVAELLDRGQQRLLAHPSPDQRTHAALLHALAKANIQMERPDAARPLLEAAIGIARQSGETGASDLALYLSALARLEWLAGRREQARGFAAETEQTLEQLRNQSSHTLMLAHQQIGEYHLNALEYESAKRFLERAVLIGEARYGADSSQLFQARQLLVSIYRNRWEVREAAPAGQRLLDDCKRYYGESDAVCIIETTQQARVLGQAGEMARAEAILRAQLAENGLWTGQQRLYRQHAVSYDLSENLWFQGRYQDARRTLIDSLGLLEQAMGRVGPHWLSDHGSLALLLVDMGDPVEALRISNEGVSTLSRPLAERAMEDHFWVVRHAAIMLANDADTTRLNESMQAAVSAMSASFGSGSYFSERARLVLARMQVQQGQLEAAEASLHQVEQANDQGLQVPSVLLAAEAKRQRARIATARQQPEMAKTHLESMLQIARAGLPQRHPVLAQAMIEAATAGVPIAEGELIQARQVLATELLAPVDAD</sequence>
<reference evidence="7 8" key="2">
    <citation type="submission" date="2018-03" db="EMBL/GenBank/DDBJ databases">
        <authorList>
            <person name="Keele B.F."/>
        </authorList>
    </citation>
    <scope>NUCLEOTIDE SEQUENCE [LARGE SCALE GENOMIC DNA]</scope>
    <source>
        <strain evidence="7 8">D13</strain>
    </source>
</reference>
<dbReference type="SUPFAM" id="SSF56112">
    <property type="entry name" value="Protein kinase-like (PK-like)"/>
    <property type="match status" value="1"/>
</dbReference>
<dbReference type="CDD" id="cd14014">
    <property type="entry name" value="STKc_PknB_like"/>
    <property type="match status" value="1"/>
</dbReference>
<dbReference type="PROSITE" id="PS00107">
    <property type="entry name" value="PROTEIN_KINASE_ATP"/>
    <property type="match status" value="1"/>
</dbReference>
<dbReference type="PANTHER" id="PTHR43289:SF34">
    <property type="entry name" value="SERINE_THREONINE-PROTEIN KINASE YBDM-RELATED"/>
    <property type="match status" value="1"/>
</dbReference>
<dbReference type="InterPro" id="IPR011990">
    <property type="entry name" value="TPR-like_helical_dom_sf"/>
</dbReference>
<name>A0A2P1PW21_9GAMM</name>